<protein>
    <submittedName>
        <fullName evidence="1">Uncharacterized protein</fullName>
    </submittedName>
</protein>
<name>A0A2W1KJB3_ACIFR</name>
<proteinExistence type="predicted"/>
<evidence type="ECO:0000313" key="1">
    <source>
        <dbReference type="EMBL" id="PZD81874.1"/>
    </source>
</evidence>
<reference evidence="1 2" key="1">
    <citation type="submission" date="2018-06" db="EMBL/GenBank/DDBJ databases">
        <title>Draft sequence of Acidithiobacillus ferrooxidans CCM 4253.</title>
        <authorList>
            <person name="Moya-Beltran A."/>
            <person name="Castro M."/>
            <person name="Covarrubias P.C."/>
            <person name="Issotta F."/>
            <person name="Janiczek O."/>
            <person name="Mandl M."/>
            <person name="Kucera J."/>
            <person name="Quatrini R."/>
        </authorList>
    </citation>
    <scope>NUCLEOTIDE SEQUENCE [LARGE SCALE GENOMIC DNA]</scope>
    <source>
        <strain evidence="1 2">CCM 4253</strain>
    </source>
</reference>
<gene>
    <name evidence="1" type="ORF">DN052_02020</name>
</gene>
<evidence type="ECO:0000313" key="2">
    <source>
        <dbReference type="Proteomes" id="UP000248886"/>
    </source>
</evidence>
<dbReference type="Proteomes" id="UP000248886">
    <property type="component" value="Unassembled WGS sequence"/>
</dbReference>
<accession>A0A2W1KJB3</accession>
<comment type="caution">
    <text evidence="1">The sequence shown here is derived from an EMBL/GenBank/DDBJ whole genome shotgun (WGS) entry which is preliminary data.</text>
</comment>
<dbReference type="EMBL" id="QKQP01000001">
    <property type="protein sequence ID" value="PZD81874.1"/>
    <property type="molecule type" value="Genomic_DNA"/>
</dbReference>
<sequence>MSSNSSRVQEYRKRLAEKHGKVVTIHMSEESMADINGIIQLMSTKKDKLTVRDVVCFSVRDMAIHLSNYHDSTKAIYNSDKEQREKNRAKWRRFRKIWDEHLAKVRADYHHQLPRGRRPKDVKACE</sequence>
<dbReference type="RefSeq" id="WP_054608823.1">
    <property type="nucleotide sequence ID" value="NZ_AP025160.1"/>
</dbReference>
<dbReference type="AlphaFoldDB" id="A0A2W1KJB3"/>
<organism evidence="1 2">
    <name type="scientific">Acidithiobacillus ferrooxidans</name>
    <name type="common">Thiobacillus ferrooxidans</name>
    <dbReference type="NCBI Taxonomy" id="920"/>
    <lineage>
        <taxon>Bacteria</taxon>
        <taxon>Pseudomonadati</taxon>
        <taxon>Pseudomonadota</taxon>
        <taxon>Acidithiobacillia</taxon>
        <taxon>Acidithiobacillales</taxon>
        <taxon>Acidithiobacillaceae</taxon>
        <taxon>Acidithiobacillus</taxon>
    </lineage>
</organism>